<organism evidence="1 2">
    <name type="scientific">Falsihalocynthiibacter arcticus</name>
    <dbReference type="NCBI Taxonomy" id="1579316"/>
    <lineage>
        <taxon>Bacteria</taxon>
        <taxon>Pseudomonadati</taxon>
        <taxon>Pseudomonadota</taxon>
        <taxon>Alphaproteobacteria</taxon>
        <taxon>Rhodobacterales</taxon>
        <taxon>Roseobacteraceae</taxon>
        <taxon>Falsihalocynthiibacter</taxon>
    </lineage>
</organism>
<proteinExistence type="predicted"/>
<dbReference type="STRING" id="1579316.RC74_13500"/>
<dbReference type="AlphaFoldDB" id="A0A126V1I6"/>
<reference evidence="1 2" key="1">
    <citation type="submission" date="2016-02" db="EMBL/GenBank/DDBJ databases">
        <title>Complete genome sequence of Halocynthiibacter arcticus PAMC 20958t from arctic marine sediment.</title>
        <authorList>
            <person name="Lee Y.M."/>
            <person name="Baek K."/>
            <person name="Lee H.K."/>
            <person name="Shin S.C."/>
        </authorList>
    </citation>
    <scope>NUCLEOTIDE SEQUENCE [LARGE SCALE GENOMIC DNA]</scope>
    <source>
        <strain evidence="1">PAMC 20958</strain>
    </source>
</reference>
<dbReference type="Proteomes" id="UP000070371">
    <property type="component" value="Chromosome"/>
</dbReference>
<dbReference type="InterPro" id="IPR022028">
    <property type="entry name" value="DUF3604"/>
</dbReference>
<dbReference type="KEGG" id="hat:RC74_13500"/>
<accession>A0A126V1I6</accession>
<gene>
    <name evidence="1" type="ORF">RC74_13500</name>
</gene>
<dbReference type="EMBL" id="CP014327">
    <property type="protein sequence ID" value="AML52153.1"/>
    <property type="molecule type" value="Genomic_DNA"/>
</dbReference>
<sequence length="207" mass="22837">MLTLHRIVIFRDGPERAGQVEPCTTTHPMGAIDPRKLWGWLQNYLDKTGGDVAAFPHNGNLSSGMMFVLQVGFADGTPLDAHYAAPRQKWERLYEATPTKGEGEAHYLFSPDYEPADFETANYGSLDATQAKIDGMLAGEYPRSGLQRGLMLEEALSVNLFKFGMGGAGNDHISMSSPENDSFIEKKAPYEPSEHRVVNEESELIAL</sequence>
<evidence type="ECO:0000313" key="1">
    <source>
        <dbReference type="EMBL" id="AML52153.1"/>
    </source>
</evidence>
<keyword evidence="2" id="KW-1185">Reference proteome</keyword>
<dbReference type="Pfam" id="PF12228">
    <property type="entry name" value="DUF3604"/>
    <property type="match status" value="1"/>
</dbReference>
<evidence type="ECO:0000313" key="2">
    <source>
        <dbReference type="Proteomes" id="UP000070371"/>
    </source>
</evidence>
<name>A0A126V1I6_9RHOB</name>
<protein>
    <submittedName>
        <fullName evidence="1">Uncharacterized protein</fullName>
    </submittedName>
</protein>
<dbReference type="OrthoDB" id="543560at2"/>